<protein>
    <submittedName>
        <fullName evidence="3">Uncharacterized protein</fullName>
    </submittedName>
</protein>
<sequence>MRTGNRRRLIQRDCWPLRVAPVETRYPCWTKPPGKGAGGVTAADAISNVNRTEMTNVTCLINTWDETYPHVFTTPLSSTPDDTVCAEKATRTVSSSAADTVCPREGVTLTTRGPKIKTTKLTLNQTNPSTNGTVKEKSPRRAIIIMVVVVGVVLVALFVMYVIRRQRCCSRNGQAAQAAGHLAGAPGTAASRTTQQSSPSGDEPQYSEIPDEYYDQHDTATSTQTAHDYSQIPDEYYNYYNTRPGAQHPYWEIPDEYYNYYNTRPGTQHPYWEIPDEYYNYYNTRPWAQHPYWEIPDEYYNRYSTYPPTRRMPQDDKDYSVRFNSATAEVAIPSLSRLGVKHPSYDTAPRVWRDQQNYQIPARGRNSNIRSHGMSPTGPSHQYMGLISNHRHNGRPLSYPPTHRVPEDDGDYSVGFNSAAAEVVLPSSTRLGGKHPSYDTAPQVWRDPQNYQIPARGRNSNIRSHGMSQTGPSPQYMGMIGNRRHNRRPLSYPLTLQVPQDDGDYSVNFNKVGAAEVTLPSLSRLGGKHPSYDTAPQVWRDPQNYQIPARGMSPTGPSHQYMGLICIHRQNGRPLSYPPSHRVPQDDGVYSVRFSSDAAEVALPSSTRLGGKHPSYDTAPQVWRDSQNYQIPARGRNTNIRLQRSVAGSSSGPRYMGLIGNYSKTMRTVQFGMQTMPLYNSPPPQAIMHERDKRNQAPLKAESSENRNHTNITCQVASEGVVTISQGDVLATRKTGGKGRVHSSRTLGKEVTKLTKDQSSNKASHNRQSI</sequence>
<feature type="compositionally biased region" description="Polar residues" evidence="1">
    <location>
        <begin position="757"/>
        <end position="770"/>
    </location>
</feature>
<feature type="compositionally biased region" description="Polar residues" evidence="1">
    <location>
        <begin position="458"/>
        <end position="473"/>
    </location>
</feature>
<gene>
    <name evidence="3" type="ORF">BRAFLDRAFT_75513</name>
</gene>
<proteinExistence type="predicted"/>
<dbReference type="AlphaFoldDB" id="C3YR93"/>
<keyword evidence="2" id="KW-0812">Transmembrane</keyword>
<organism>
    <name type="scientific">Branchiostoma floridae</name>
    <name type="common">Florida lancelet</name>
    <name type="synonym">Amphioxus</name>
    <dbReference type="NCBI Taxonomy" id="7739"/>
    <lineage>
        <taxon>Eukaryota</taxon>
        <taxon>Metazoa</taxon>
        <taxon>Chordata</taxon>
        <taxon>Cephalochordata</taxon>
        <taxon>Leptocardii</taxon>
        <taxon>Amphioxiformes</taxon>
        <taxon>Branchiostomatidae</taxon>
        <taxon>Branchiostoma</taxon>
    </lineage>
</organism>
<feature type="compositionally biased region" description="Basic and acidic residues" evidence="1">
    <location>
        <begin position="747"/>
        <end position="756"/>
    </location>
</feature>
<feature type="region of interest" description="Disordered" evidence="1">
    <location>
        <begin position="184"/>
        <end position="209"/>
    </location>
</feature>
<reference evidence="3" key="1">
    <citation type="journal article" date="2008" name="Nature">
        <title>The amphioxus genome and the evolution of the chordate karyotype.</title>
        <authorList>
            <consortium name="US DOE Joint Genome Institute (JGI-PGF)"/>
            <person name="Putnam N.H."/>
            <person name="Butts T."/>
            <person name="Ferrier D.E.K."/>
            <person name="Furlong R.F."/>
            <person name="Hellsten U."/>
            <person name="Kawashima T."/>
            <person name="Robinson-Rechavi M."/>
            <person name="Shoguchi E."/>
            <person name="Terry A."/>
            <person name="Yu J.-K."/>
            <person name="Benito-Gutierrez E.L."/>
            <person name="Dubchak I."/>
            <person name="Garcia-Fernandez J."/>
            <person name="Gibson-Brown J.J."/>
            <person name="Grigoriev I.V."/>
            <person name="Horton A.C."/>
            <person name="de Jong P.J."/>
            <person name="Jurka J."/>
            <person name="Kapitonov V.V."/>
            <person name="Kohara Y."/>
            <person name="Kuroki Y."/>
            <person name="Lindquist E."/>
            <person name="Lucas S."/>
            <person name="Osoegawa K."/>
            <person name="Pennacchio L.A."/>
            <person name="Salamov A.A."/>
            <person name="Satou Y."/>
            <person name="Sauka-Spengler T."/>
            <person name="Schmutz J."/>
            <person name="Shin-I T."/>
            <person name="Toyoda A."/>
            <person name="Bronner-Fraser M."/>
            <person name="Fujiyama A."/>
            <person name="Holland L.Z."/>
            <person name="Holland P.W.H."/>
            <person name="Satoh N."/>
            <person name="Rokhsar D.S."/>
        </authorList>
    </citation>
    <scope>NUCLEOTIDE SEQUENCE [LARGE SCALE GENOMIC DNA]</scope>
    <source>
        <strain evidence="3">S238N-H82</strain>
        <tissue evidence="3">Testes</tissue>
    </source>
</reference>
<dbReference type="InterPro" id="IPR052302">
    <property type="entry name" value="Neurotrophin_rcpt-DD"/>
</dbReference>
<keyword evidence="2" id="KW-0472">Membrane</keyword>
<feature type="region of interest" description="Disordered" evidence="1">
    <location>
        <begin position="455"/>
        <end position="475"/>
    </location>
</feature>
<keyword evidence="2" id="KW-1133">Transmembrane helix</keyword>
<feature type="transmembrane region" description="Helical" evidence="2">
    <location>
        <begin position="142"/>
        <end position="163"/>
    </location>
</feature>
<name>C3YR93_BRAFL</name>
<dbReference type="PANTHER" id="PTHR46605:SF2">
    <property type="entry name" value="TNFR-CYS DOMAIN-CONTAINING PROTEIN"/>
    <property type="match status" value="1"/>
</dbReference>
<evidence type="ECO:0000256" key="1">
    <source>
        <dbReference type="SAM" id="MobiDB-lite"/>
    </source>
</evidence>
<feature type="region of interest" description="Disordered" evidence="1">
    <location>
        <begin position="733"/>
        <end position="770"/>
    </location>
</feature>
<feature type="compositionally biased region" description="Polar residues" evidence="1">
    <location>
        <begin position="190"/>
        <end position="200"/>
    </location>
</feature>
<dbReference type="EMBL" id="GG666547">
    <property type="protein sequence ID" value="EEN57090.1"/>
    <property type="molecule type" value="Genomic_DNA"/>
</dbReference>
<dbReference type="PANTHER" id="PTHR46605">
    <property type="entry name" value="TUMOR NECROSIS FACTOR RECEPTOR"/>
    <property type="match status" value="1"/>
</dbReference>
<evidence type="ECO:0000256" key="2">
    <source>
        <dbReference type="SAM" id="Phobius"/>
    </source>
</evidence>
<accession>C3YR93</accession>
<dbReference type="InParanoid" id="C3YR93"/>
<evidence type="ECO:0000313" key="3">
    <source>
        <dbReference type="EMBL" id="EEN57090.1"/>
    </source>
</evidence>